<gene>
    <name evidence="3" type="ORF">X975_07963</name>
</gene>
<feature type="non-terminal residue" evidence="3">
    <location>
        <position position="487"/>
    </location>
</feature>
<dbReference type="EMBL" id="KK120432">
    <property type="protein sequence ID" value="KFM78273.1"/>
    <property type="molecule type" value="Genomic_DNA"/>
</dbReference>
<dbReference type="Pfam" id="PF13843">
    <property type="entry name" value="DDE_Tnp_1_7"/>
    <property type="match status" value="1"/>
</dbReference>
<dbReference type="PANTHER" id="PTHR46599">
    <property type="entry name" value="PIGGYBAC TRANSPOSABLE ELEMENT-DERIVED PROTEIN 4"/>
    <property type="match status" value="1"/>
</dbReference>
<evidence type="ECO:0000313" key="4">
    <source>
        <dbReference type="Proteomes" id="UP000054359"/>
    </source>
</evidence>
<feature type="domain" description="PiggyBac transposable element-derived protein" evidence="2">
    <location>
        <begin position="36"/>
        <end position="406"/>
    </location>
</feature>
<dbReference type="Proteomes" id="UP000054359">
    <property type="component" value="Unassembled WGS sequence"/>
</dbReference>
<protein>
    <submittedName>
        <fullName evidence="3">PiggyBac transposable element-derived protein 4</fullName>
    </submittedName>
</protein>
<dbReference type="PANTHER" id="PTHR46599:SF2">
    <property type="entry name" value="PIGGYBAC TRANSPOSABLE ELEMENT-DERIVED PROTEIN 4-LIKE"/>
    <property type="match status" value="1"/>
</dbReference>
<organism evidence="3 4">
    <name type="scientific">Stegodyphus mimosarum</name>
    <name type="common">African social velvet spider</name>
    <dbReference type="NCBI Taxonomy" id="407821"/>
    <lineage>
        <taxon>Eukaryota</taxon>
        <taxon>Metazoa</taxon>
        <taxon>Ecdysozoa</taxon>
        <taxon>Arthropoda</taxon>
        <taxon>Chelicerata</taxon>
        <taxon>Arachnida</taxon>
        <taxon>Araneae</taxon>
        <taxon>Araneomorphae</taxon>
        <taxon>Entelegynae</taxon>
        <taxon>Eresoidea</taxon>
        <taxon>Eresidae</taxon>
        <taxon>Stegodyphus</taxon>
    </lineage>
</organism>
<dbReference type="OMA" id="GHESVHM"/>
<keyword evidence="1" id="KW-1133">Transmembrane helix</keyword>
<keyword evidence="1" id="KW-0812">Transmembrane</keyword>
<proteinExistence type="predicted"/>
<evidence type="ECO:0000259" key="2">
    <source>
        <dbReference type="Pfam" id="PF13843"/>
    </source>
</evidence>
<sequence>MNEEWSNEVDFFDNIDSSFNNEPNLKISFNSTDKEKDYFGTIFTEEILQNIVDETNSYANQPKKNKRLGSNTKDIILNWKEITSEELKAWIGMHILMGIHQLPELKNYWSTDPILNVQSVARVMTAKRFKKITETLHVNDNSTNPPRGQPGHDKLHKVRPILSQLNDSICKAYEPSSTLSIDECMIAFKGRTSLKQYMPMKPIKRGYKVWCLADSKTGYIQKFEIYCGKETSDNKAKKLNLGETVVTKLTEDVKHTGRLIAHDNYFTSFRLAKKLLASGLFSVGTVKPQRKGLPQMLKTNDKLKRGESKFLTKEGVAAIKWMDNKAVTLLTTAHNPAFMTSVHRTKKDGTKAEVPCPKAVAVYNDVMGGVDRFDQRKERYQIGRRSVKWWHRIFYFLLDLGIINSFILWQVNKRNRNLDQLTFRIALARQLIDGYSSRKRKGRPASFQAKKCAVPDDVRLASVGNHMPKMVSNYRRSKEEELTFDCP</sequence>
<name>A0A087ULN4_STEMI</name>
<keyword evidence="1" id="KW-0472">Membrane</keyword>
<feature type="transmembrane region" description="Helical" evidence="1">
    <location>
        <begin position="389"/>
        <end position="409"/>
    </location>
</feature>
<keyword evidence="4" id="KW-1185">Reference proteome</keyword>
<dbReference type="OrthoDB" id="6437726at2759"/>
<reference evidence="3 4" key="1">
    <citation type="submission" date="2013-11" db="EMBL/GenBank/DDBJ databases">
        <title>Genome sequencing of Stegodyphus mimosarum.</title>
        <authorList>
            <person name="Bechsgaard J."/>
        </authorList>
    </citation>
    <scope>NUCLEOTIDE SEQUENCE [LARGE SCALE GENOMIC DNA]</scope>
</reference>
<evidence type="ECO:0000256" key="1">
    <source>
        <dbReference type="SAM" id="Phobius"/>
    </source>
</evidence>
<dbReference type="InterPro" id="IPR029526">
    <property type="entry name" value="PGBD"/>
</dbReference>
<evidence type="ECO:0000313" key="3">
    <source>
        <dbReference type="EMBL" id="KFM78273.1"/>
    </source>
</evidence>
<dbReference type="AlphaFoldDB" id="A0A087ULN4"/>
<dbReference type="STRING" id="407821.A0A087ULN4"/>
<accession>A0A087ULN4</accession>